<accession>A0ABV5TEP9</accession>
<name>A0ABV5TEP9_9ACTN</name>
<evidence type="ECO:0000313" key="4">
    <source>
        <dbReference type="Proteomes" id="UP001589610"/>
    </source>
</evidence>
<feature type="region of interest" description="Disordered" evidence="1">
    <location>
        <begin position="112"/>
        <end position="133"/>
    </location>
</feature>
<dbReference type="Proteomes" id="UP001589610">
    <property type="component" value="Unassembled WGS sequence"/>
</dbReference>
<evidence type="ECO:0008006" key="5">
    <source>
        <dbReference type="Google" id="ProtNLM"/>
    </source>
</evidence>
<sequence>MRIRMLAAAVVTAGALMATLTGAASADDTPTPAPLPGDGVVLIDCEGGGQVTLTTRRLTEAEREKLEKEGSALAVPAVPALPAVPSGQAGVSGKTGVSGKAEAGHVMITEDTRSVRPDAEPSTLPALPDGTTPPEAVDVTVAQPLPEGAQKPGEAAMLSTAVTAPEGAAVTEVRVAGKLSEDGVPTVTCAKKAEEE</sequence>
<evidence type="ECO:0000313" key="3">
    <source>
        <dbReference type="EMBL" id="MFB9676756.1"/>
    </source>
</evidence>
<gene>
    <name evidence="3" type="ORF">ACFFRH_14815</name>
</gene>
<comment type="caution">
    <text evidence="3">The sequence shown here is derived from an EMBL/GenBank/DDBJ whole genome shotgun (WGS) entry which is preliminary data.</text>
</comment>
<keyword evidence="4" id="KW-1185">Reference proteome</keyword>
<dbReference type="RefSeq" id="WP_344744898.1">
    <property type="nucleotide sequence ID" value="NZ_BAAAWW010000054.1"/>
</dbReference>
<evidence type="ECO:0000256" key="1">
    <source>
        <dbReference type="SAM" id="MobiDB-lite"/>
    </source>
</evidence>
<proteinExistence type="predicted"/>
<keyword evidence="2" id="KW-0732">Signal</keyword>
<dbReference type="EMBL" id="JBHMBS010000006">
    <property type="protein sequence ID" value="MFB9676756.1"/>
    <property type="molecule type" value="Genomic_DNA"/>
</dbReference>
<feature type="chain" id="PRO_5046279244" description="Secreted protein" evidence="2">
    <location>
        <begin position="27"/>
        <end position="196"/>
    </location>
</feature>
<feature type="signal peptide" evidence="2">
    <location>
        <begin position="1"/>
        <end position="26"/>
    </location>
</feature>
<protein>
    <recommendedName>
        <fullName evidence="5">Secreted protein</fullName>
    </recommendedName>
</protein>
<reference evidence="3 4" key="1">
    <citation type="submission" date="2024-09" db="EMBL/GenBank/DDBJ databases">
        <authorList>
            <person name="Sun Q."/>
            <person name="Mori K."/>
        </authorList>
    </citation>
    <scope>NUCLEOTIDE SEQUENCE [LARGE SCALE GENOMIC DNA]</scope>
    <source>
        <strain evidence="3 4">JCM 3028</strain>
    </source>
</reference>
<organism evidence="3 4">
    <name type="scientific">Streptosporangium vulgare</name>
    <dbReference type="NCBI Taxonomy" id="46190"/>
    <lineage>
        <taxon>Bacteria</taxon>
        <taxon>Bacillati</taxon>
        <taxon>Actinomycetota</taxon>
        <taxon>Actinomycetes</taxon>
        <taxon>Streptosporangiales</taxon>
        <taxon>Streptosporangiaceae</taxon>
        <taxon>Streptosporangium</taxon>
    </lineage>
</organism>
<evidence type="ECO:0000256" key="2">
    <source>
        <dbReference type="SAM" id="SignalP"/>
    </source>
</evidence>